<keyword evidence="4 5" id="KW-1015">Disulfide bond</keyword>
<organism evidence="8 9">
    <name type="scientific">Botryosphaeria dothidea</name>
    <dbReference type="NCBI Taxonomy" id="55169"/>
    <lineage>
        <taxon>Eukaryota</taxon>
        <taxon>Fungi</taxon>
        <taxon>Dikarya</taxon>
        <taxon>Ascomycota</taxon>
        <taxon>Pezizomycotina</taxon>
        <taxon>Dothideomycetes</taxon>
        <taxon>Dothideomycetes incertae sedis</taxon>
        <taxon>Botryosphaeriales</taxon>
        <taxon>Botryosphaeriaceae</taxon>
        <taxon>Botryosphaeria</taxon>
    </lineage>
</organism>
<dbReference type="GO" id="GO:0005576">
    <property type="term" value="C:extracellular region"/>
    <property type="evidence" value="ECO:0007669"/>
    <property type="project" value="UniProtKB-SubCell"/>
</dbReference>
<dbReference type="OrthoDB" id="3928926at2759"/>
<keyword evidence="9" id="KW-1185">Reference proteome</keyword>
<keyword evidence="3 6" id="KW-0732">Signal</keyword>
<proteinExistence type="predicted"/>
<keyword evidence="2" id="KW-0964">Secreted</keyword>
<feature type="chain" id="PRO_5034253320" description="AA1-like domain-containing protein" evidence="6">
    <location>
        <begin position="17"/>
        <end position="117"/>
    </location>
</feature>
<evidence type="ECO:0000313" key="9">
    <source>
        <dbReference type="Proteomes" id="UP000572817"/>
    </source>
</evidence>
<dbReference type="Gene3D" id="2.40.350.20">
    <property type="match status" value="1"/>
</dbReference>
<evidence type="ECO:0000256" key="4">
    <source>
        <dbReference type="ARBA" id="ARBA00023157"/>
    </source>
</evidence>
<dbReference type="EMBL" id="WWBZ02000001">
    <property type="protein sequence ID" value="KAF4313359.1"/>
    <property type="molecule type" value="Genomic_DNA"/>
</dbReference>
<dbReference type="PROSITE" id="PS51895">
    <property type="entry name" value="AA1"/>
    <property type="match status" value="1"/>
</dbReference>
<comment type="caution">
    <text evidence="8">The sequence shown here is derived from an EMBL/GenBank/DDBJ whole genome shotgun (WGS) entry which is preliminary data.</text>
</comment>
<protein>
    <recommendedName>
        <fullName evidence="7">AA1-like domain-containing protein</fullName>
    </recommendedName>
</protein>
<dbReference type="InterPro" id="IPR032382">
    <property type="entry name" value="AltA1"/>
</dbReference>
<evidence type="ECO:0000256" key="5">
    <source>
        <dbReference type="PROSITE-ProRule" id="PRU01243"/>
    </source>
</evidence>
<evidence type="ECO:0000256" key="6">
    <source>
        <dbReference type="SAM" id="SignalP"/>
    </source>
</evidence>
<sequence length="117" mass="12019">MQFFATIAAFAGLAAAAKVTDAIIRDNSGINMAQFTVDGVKCTASEGQLGSRQIACPGSAFSWHIHGSNSDYTLTLFKGINSDAPSGYGKVPVACRAGGAGANDKVCDQTSEVTIDI</sequence>
<reference evidence="8" key="1">
    <citation type="submission" date="2020-04" db="EMBL/GenBank/DDBJ databases">
        <title>Genome Assembly and Annotation of Botryosphaeria dothidea sdau 11-99, a Latent Pathogen of Apple Fruit Ring Rot in China.</title>
        <authorList>
            <person name="Yu C."/>
            <person name="Diao Y."/>
            <person name="Lu Q."/>
            <person name="Zhao J."/>
            <person name="Cui S."/>
            <person name="Peng C."/>
            <person name="He B."/>
            <person name="Liu H."/>
        </authorList>
    </citation>
    <scope>NUCLEOTIDE SEQUENCE [LARGE SCALE GENOMIC DNA]</scope>
    <source>
        <strain evidence="8">Sdau11-99</strain>
    </source>
</reference>
<feature type="signal peptide" evidence="6">
    <location>
        <begin position="1"/>
        <end position="16"/>
    </location>
</feature>
<feature type="domain" description="AA1-like" evidence="7">
    <location>
        <begin position="1"/>
        <end position="117"/>
    </location>
</feature>
<name>A0A8H4N6S7_9PEZI</name>
<feature type="disulfide bond" evidence="5">
    <location>
        <begin position="95"/>
        <end position="107"/>
    </location>
</feature>
<comment type="subcellular location">
    <subcellularLocation>
        <location evidence="1">Secreted</location>
    </subcellularLocation>
</comment>
<evidence type="ECO:0000259" key="7">
    <source>
        <dbReference type="PROSITE" id="PS51895"/>
    </source>
</evidence>
<evidence type="ECO:0000256" key="2">
    <source>
        <dbReference type="ARBA" id="ARBA00022525"/>
    </source>
</evidence>
<gene>
    <name evidence="8" type="ORF">GTA08_BOTSDO01658</name>
</gene>
<evidence type="ECO:0000313" key="8">
    <source>
        <dbReference type="EMBL" id="KAF4313359.1"/>
    </source>
</evidence>
<evidence type="ECO:0000256" key="3">
    <source>
        <dbReference type="ARBA" id="ARBA00022729"/>
    </source>
</evidence>
<dbReference type="Proteomes" id="UP000572817">
    <property type="component" value="Unassembled WGS sequence"/>
</dbReference>
<evidence type="ECO:0000256" key="1">
    <source>
        <dbReference type="ARBA" id="ARBA00004613"/>
    </source>
</evidence>
<dbReference type="Pfam" id="PF16541">
    <property type="entry name" value="AltA1"/>
    <property type="match status" value="1"/>
</dbReference>
<accession>A0A8H4N6S7</accession>
<comment type="caution">
    <text evidence="5">Lacks conserved residue(s) required for the propagation of feature annotation.</text>
</comment>
<dbReference type="AlphaFoldDB" id="A0A8H4N6S7"/>